<dbReference type="Pfam" id="PF17655">
    <property type="entry name" value="IRK_C"/>
    <property type="match status" value="2"/>
</dbReference>
<protein>
    <submittedName>
        <fullName evidence="18">ATP-sensitive inward rectifier potassium channel 10-like isoform X1</fullName>
    </submittedName>
</protein>
<comment type="similarity">
    <text evidence="12">Belongs to the inward rectifier-type potassium channel (TC 1.A.2.1) family.</text>
</comment>
<keyword evidence="9 14" id="KW-0472">Membrane</keyword>
<evidence type="ECO:0000256" key="14">
    <source>
        <dbReference type="SAM" id="Phobius"/>
    </source>
</evidence>
<evidence type="ECO:0000256" key="7">
    <source>
        <dbReference type="ARBA" id="ARBA00022989"/>
    </source>
</evidence>
<evidence type="ECO:0000313" key="17">
    <source>
        <dbReference type="Proteomes" id="UP001318040"/>
    </source>
</evidence>
<dbReference type="InterPro" id="IPR014756">
    <property type="entry name" value="Ig_E-set"/>
</dbReference>
<keyword evidence="2 12" id="KW-0813">Transport</keyword>
<feature type="domain" description="Inward rectifier potassium channel C-terminal" evidence="16">
    <location>
        <begin position="401"/>
        <end position="469"/>
    </location>
</feature>
<dbReference type="Gene3D" id="1.10.287.70">
    <property type="match status" value="1"/>
</dbReference>
<comment type="catalytic activity">
    <reaction evidence="11">
        <text>K(+)(in) = K(+)(out)</text>
        <dbReference type="Rhea" id="RHEA:29463"/>
        <dbReference type="ChEBI" id="CHEBI:29103"/>
    </reaction>
</comment>
<evidence type="ECO:0000313" key="18">
    <source>
        <dbReference type="RefSeq" id="XP_032831122.1"/>
    </source>
</evidence>
<evidence type="ECO:0000259" key="15">
    <source>
        <dbReference type="Pfam" id="PF01007"/>
    </source>
</evidence>
<dbReference type="RefSeq" id="XP_032831122.1">
    <property type="nucleotide sequence ID" value="XM_032975231.1"/>
</dbReference>
<dbReference type="AlphaFoldDB" id="A0AAJ7UA98"/>
<feature type="region of interest" description="Disordered" evidence="13">
    <location>
        <begin position="372"/>
        <end position="392"/>
    </location>
</feature>
<keyword evidence="6 12" id="KW-0630">Potassium</keyword>
<feature type="compositionally biased region" description="Pro residues" evidence="13">
    <location>
        <begin position="477"/>
        <end position="495"/>
    </location>
</feature>
<dbReference type="PANTHER" id="PTHR11767:SF21">
    <property type="entry name" value="ATP-SENSITIVE INWARD RECTIFIER POTASSIUM CHANNEL 10"/>
    <property type="match status" value="1"/>
</dbReference>
<dbReference type="InterPro" id="IPR016449">
    <property type="entry name" value="K_chnl_inward-rec_Kir"/>
</dbReference>
<feature type="compositionally biased region" description="Basic and acidic residues" evidence="13">
    <location>
        <begin position="373"/>
        <end position="384"/>
    </location>
</feature>
<keyword evidence="4 12" id="KW-0812">Transmembrane</keyword>
<sequence>MWPLPLFKQHLVKLYAHLCRKMATARSRRGSGSSSGSSSDIGGGAASCSGSRRSLLPPAVDVRAKAFLSRTTQTDAALDLNLFTPRRRVITKDGRSNVRFGNVQGRRSLYLSDLWTTFVDMRWRYKLVLFSAAFTGTWFVFGLLWYLLALWHGDIGVAASPTPMPPTSEALPLASELGGDAETETPLVPGGASNHTPCVSNVATLTGAFLFSLESQTTIGYGFRCITEECPAATALLIVQLVLTTILEVFVTGALLAKVARPKSRAENVRFSRRAVVSWYGSGGSAGQGRPCLSVRVADIRRRGLLLACRATGKLLHSRVTAEGEPIALEQASVDFRADATGVDDSPFLALPITFRHFLDTPRSPLSWLLDEGTQRGPRERPLGSERGLVGHGHGRGPLGDFELVVLLSATVEATSATCQVRTSYLPEEVLWGYDFAPIISLSPSGKYTADLSRFDEVVHVPMPCCVGERHAAPQPSSLPSPPSQPLPPFPPPFPHEGGLRTNGVASGLREGGADCEVVRVSNV</sequence>
<name>A0AAJ7UA98_PETMA</name>
<feature type="transmembrane region" description="Helical" evidence="14">
    <location>
        <begin position="127"/>
        <end position="148"/>
    </location>
</feature>
<evidence type="ECO:0000256" key="5">
    <source>
        <dbReference type="ARBA" id="ARBA00022882"/>
    </source>
</evidence>
<dbReference type="InterPro" id="IPR041647">
    <property type="entry name" value="IRK_C"/>
</dbReference>
<proteinExistence type="inferred from homology"/>
<feature type="domain" description="Inward rectifier potassium channel C-terminal" evidence="16">
    <location>
        <begin position="270"/>
        <end position="368"/>
    </location>
</feature>
<evidence type="ECO:0000259" key="16">
    <source>
        <dbReference type="Pfam" id="PF17655"/>
    </source>
</evidence>
<dbReference type="InterPro" id="IPR013518">
    <property type="entry name" value="K_chnl_inward-rec_Kir_cyto"/>
</dbReference>
<dbReference type="GO" id="GO:0005886">
    <property type="term" value="C:plasma membrane"/>
    <property type="evidence" value="ECO:0007669"/>
    <property type="project" value="TreeGrafter"/>
</dbReference>
<dbReference type="GO" id="GO:0005242">
    <property type="term" value="F:inward rectifier potassium channel activity"/>
    <property type="evidence" value="ECO:0007669"/>
    <property type="project" value="InterPro"/>
</dbReference>
<gene>
    <name evidence="18" type="primary">LOC116954585</name>
</gene>
<organism evidence="17 18">
    <name type="scientific">Petromyzon marinus</name>
    <name type="common">Sea lamprey</name>
    <dbReference type="NCBI Taxonomy" id="7757"/>
    <lineage>
        <taxon>Eukaryota</taxon>
        <taxon>Metazoa</taxon>
        <taxon>Chordata</taxon>
        <taxon>Craniata</taxon>
        <taxon>Vertebrata</taxon>
        <taxon>Cyclostomata</taxon>
        <taxon>Hyperoartia</taxon>
        <taxon>Petromyzontiformes</taxon>
        <taxon>Petromyzontidae</taxon>
        <taxon>Petromyzon</taxon>
    </lineage>
</organism>
<evidence type="ECO:0000256" key="13">
    <source>
        <dbReference type="SAM" id="MobiDB-lite"/>
    </source>
</evidence>
<keyword evidence="8 12" id="KW-0406">Ion transport</keyword>
<dbReference type="Pfam" id="PF01007">
    <property type="entry name" value="IRK"/>
    <property type="match status" value="1"/>
</dbReference>
<dbReference type="GO" id="GO:0034765">
    <property type="term" value="P:regulation of monoatomic ion transmembrane transport"/>
    <property type="evidence" value="ECO:0007669"/>
    <property type="project" value="TreeGrafter"/>
</dbReference>
<dbReference type="GO" id="GO:1990573">
    <property type="term" value="P:potassium ion import across plasma membrane"/>
    <property type="evidence" value="ECO:0007669"/>
    <property type="project" value="TreeGrafter"/>
</dbReference>
<dbReference type="KEGG" id="pmrn:116954585"/>
<keyword evidence="5 12" id="KW-0851">Voltage-gated channel</keyword>
<dbReference type="PANTHER" id="PTHR11767">
    <property type="entry name" value="INWARD RECTIFIER POTASSIUM CHANNEL"/>
    <property type="match status" value="1"/>
</dbReference>
<dbReference type="SUPFAM" id="SSF81296">
    <property type="entry name" value="E set domains"/>
    <property type="match status" value="1"/>
</dbReference>
<feature type="region of interest" description="Disordered" evidence="13">
    <location>
        <begin position="471"/>
        <end position="505"/>
    </location>
</feature>
<dbReference type="InterPro" id="IPR040445">
    <property type="entry name" value="Kir_TM"/>
</dbReference>
<evidence type="ECO:0000256" key="1">
    <source>
        <dbReference type="ARBA" id="ARBA00004141"/>
    </source>
</evidence>
<dbReference type="SUPFAM" id="SSF81324">
    <property type="entry name" value="Voltage-gated potassium channels"/>
    <property type="match status" value="1"/>
</dbReference>
<dbReference type="Proteomes" id="UP001318040">
    <property type="component" value="Chromosome 3"/>
</dbReference>
<evidence type="ECO:0000256" key="8">
    <source>
        <dbReference type="ARBA" id="ARBA00023065"/>
    </source>
</evidence>
<keyword evidence="10 12" id="KW-0407">Ion channel</keyword>
<evidence type="ECO:0000256" key="11">
    <source>
        <dbReference type="ARBA" id="ARBA00034430"/>
    </source>
</evidence>
<evidence type="ECO:0000256" key="9">
    <source>
        <dbReference type="ARBA" id="ARBA00023136"/>
    </source>
</evidence>
<evidence type="ECO:0000256" key="4">
    <source>
        <dbReference type="ARBA" id="ARBA00022692"/>
    </source>
</evidence>
<evidence type="ECO:0000256" key="2">
    <source>
        <dbReference type="ARBA" id="ARBA00022448"/>
    </source>
</evidence>
<evidence type="ECO:0000256" key="10">
    <source>
        <dbReference type="ARBA" id="ARBA00023303"/>
    </source>
</evidence>
<keyword evidence="17" id="KW-1185">Reference proteome</keyword>
<dbReference type="Gene3D" id="2.60.40.1400">
    <property type="entry name" value="G protein-activated inward rectifier potassium channel 1"/>
    <property type="match status" value="1"/>
</dbReference>
<reference evidence="18" key="1">
    <citation type="submission" date="2025-08" db="UniProtKB">
        <authorList>
            <consortium name="RefSeq"/>
        </authorList>
    </citation>
    <scope>IDENTIFICATION</scope>
    <source>
        <tissue evidence="18">Sperm</tissue>
    </source>
</reference>
<evidence type="ECO:0000256" key="6">
    <source>
        <dbReference type="ARBA" id="ARBA00022958"/>
    </source>
</evidence>
<dbReference type="GO" id="GO:0034702">
    <property type="term" value="C:monoatomic ion channel complex"/>
    <property type="evidence" value="ECO:0007669"/>
    <property type="project" value="UniProtKB-KW"/>
</dbReference>
<accession>A0AAJ7UA98</accession>
<evidence type="ECO:0000256" key="12">
    <source>
        <dbReference type="RuleBase" id="RU003822"/>
    </source>
</evidence>
<feature type="region of interest" description="Disordered" evidence="13">
    <location>
        <begin position="26"/>
        <end position="52"/>
    </location>
</feature>
<keyword evidence="3 12" id="KW-0633">Potassium transport</keyword>
<evidence type="ECO:0000256" key="3">
    <source>
        <dbReference type="ARBA" id="ARBA00022538"/>
    </source>
</evidence>
<keyword evidence="7 14" id="KW-1133">Transmembrane helix</keyword>
<feature type="domain" description="Potassium channel inwardly rectifying transmembrane" evidence="15">
    <location>
        <begin position="90"/>
        <end position="262"/>
    </location>
</feature>
<feature type="compositionally biased region" description="Low complexity" evidence="13">
    <location>
        <begin position="30"/>
        <end position="52"/>
    </location>
</feature>
<comment type="subcellular location">
    <subcellularLocation>
        <location evidence="1 12">Membrane</location>
        <topology evidence="1 12">Multi-pass membrane protein</topology>
    </subcellularLocation>
</comment>